<evidence type="ECO:0008006" key="3">
    <source>
        <dbReference type="Google" id="ProtNLM"/>
    </source>
</evidence>
<evidence type="ECO:0000313" key="2">
    <source>
        <dbReference type="Proteomes" id="UP001556098"/>
    </source>
</evidence>
<dbReference type="PROSITE" id="PS51257">
    <property type="entry name" value="PROKAR_LIPOPROTEIN"/>
    <property type="match status" value="1"/>
</dbReference>
<gene>
    <name evidence="1" type="ORF">AB2B41_18585</name>
</gene>
<protein>
    <recommendedName>
        <fullName evidence="3">Arginine transporter</fullName>
    </recommendedName>
</protein>
<comment type="caution">
    <text evidence="1">The sequence shown here is derived from an EMBL/GenBank/DDBJ whole genome shotgun (WGS) entry which is preliminary data.</text>
</comment>
<organism evidence="1 2">
    <name type="scientific">Sulfitobacter sediminis</name>
    <dbReference type="NCBI Taxonomy" id="3234186"/>
    <lineage>
        <taxon>Bacteria</taxon>
        <taxon>Pseudomonadati</taxon>
        <taxon>Pseudomonadota</taxon>
        <taxon>Alphaproteobacteria</taxon>
        <taxon>Rhodobacterales</taxon>
        <taxon>Roseobacteraceae</taxon>
        <taxon>Sulfitobacter</taxon>
    </lineage>
</organism>
<proteinExistence type="predicted"/>
<evidence type="ECO:0000313" key="1">
    <source>
        <dbReference type="EMBL" id="MEW9921621.1"/>
    </source>
</evidence>
<accession>A0ABV3RRK5</accession>
<name>A0ABV3RRK5_9RHOB</name>
<dbReference type="Proteomes" id="UP001556098">
    <property type="component" value="Unassembled WGS sequence"/>
</dbReference>
<sequence>MVRPGLVLVALLGLAACGGGTRYSLLNAGFGAPAVLYATGPIQKACLAQGRKAASRARCGCIQAVADMELSSSYQRRGASYFRNPAKLQEVRQSDAASNERFWTAWKAYGERAEQLCAAS</sequence>
<dbReference type="RefSeq" id="WP_367879322.1">
    <property type="nucleotide sequence ID" value="NZ_JBFNXX010000018.1"/>
</dbReference>
<reference evidence="1 2" key="1">
    <citation type="submission" date="2024-07" db="EMBL/GenBank/DDBJ databases">
        <title>Marimonas sp.nov., isolated from tidal-flat sediment.</title>
        <authorList>
            <person name="Jayan J.N."/>
            <person name="Lee S.S."/>
        </authorList>
    </citation>
    <scope>NUCLEOTIDE SEQUENCE [LARGE SCALE GENOMIC DNA]</scope>
    <source>
        <strain evidence="1 2">MJW-29</strain>
    </source>
</reference>
<dbReference type="EMBL" id="JBFNXX010000018">
    <property type="protein sequence ID" value="MEW9921621.1"/>
    <property type="molecule type" value="Genomic_DNA"/>
</dbReference>
<keyword evidence="2" id="KW-1185">Reference proteome</keyword>